<protein>
    <submittedName>
        <fullName evidence="2">Uncharacterized protein</fullName>
    </submittedName>
</protein>
<dbReference type="Proteomes" id="UP001215598">
    <property type="component" value="Unassembled WGS sequence"/>
</dbReference>
<evidence type="ECO:0000313" key="2">
    <source>
        <dbReference type="EMBL" id="KAJ7753256.1"/>
    </source>
</evidence>
<dbReference type="GO" id="GO:0016491">
    <property type="term" value="F:oxidoreductase activity"/>
    <property type="evidence" value="ECO:0007669"/>
    <property type="project" value="UniProtKB-KW"/>
</dbReference>
<keyword evidence="1" id="KW-0560">Oxidoreductase</keyword>
<dbReference type="InterPro" id="IPR036291">
    <property type="entry name" value="NAD(P)-bd_dom_sf"/>
</dbReference>
<name>A0AAD7J0M1_9AGAR</name>
<dbReference type="InterPro" id="IPR002347">
    <property type="entry name" value="SDR_fam"/>
</dbReference>
<sequence length="354" mass="37936">MPTLAATEASNAGFAPSYIPVAVFAGGTSGVGQGVAEALARQTKGRAHIVLIGRNADAADKIIAGFPKPVGEDESGWAHEFVACDANSMVAVRNVCAELRLRLKRINFLVLTAAGPRANSLTECGETAEGLDDHLSTRYFSRYLFSKELMPLLLSAREQGQHAHLMTVQGAGFGVKIVSSDFGLEEARRSSIKFLGRVLISITAIKAGVRGVAYNDGLVAWFAAQHPEIAATHINPGQVRTVGAVIEGGWLLAPLVWLIKRLRNLITVSQDENAQYMLHGLLDADRGLFIRDMHGDIVSAHVFSPDHKARFTGDSPTARKAGYLNGVSMKGYGGSDANIAALMEYTERVLAEIK</sequence>
<keyword evidence="3" id="KW-1185">Reference proteome</keyword>
<dbReference type="PANTHER" id="PTHR47534:SF3">
    <property type="entry name" value="ALCOHOL DEHYDROGENASE-LIKE C-TERMINAL DOMAIN-CONTAINING PROTEIN"/>
    <property type="match status" value="1"/>
</dbReference>
<dbReference type="SUPFAM" id="SSF51735">
    <property type="entry name" value="NAD(P)-binding Rossmann-fold domains"/>
    <property type="match status" value="1"/>
</dbReference>
<dbReference type="PANTHER" id="PTHR47534">
    <property type="entry name" value="YALI0E05731P"/>
    <property type="match status" value="1"/>
</dbReference>
<reference evidence="2" key="1">
    <citation type="submission" date="2023-03" db="EMBL/GenBank/DDBJ databases">
        <title>Massive genome expansion in bonnet fungi (Mycena s.s.) driven by repeated elements and novel gene families across ecological guilds.</title>
        <authorList>
            <consortium name="Lawrence Berkeley National Laboratory"/>
            <person name="Harder C.B."/>
            <person name="Miyauchi S."/>
            <person name="Viragh M."/>
            <person name="Kuo A."/>
            <person name="Thoen E."/>
            <person name="Andreopoulos B."/>
            <person name="Lu D."/>
            <person name="Skrede I."/>
            <person name="Drula E."/>
            <person name="Henrissat B."/>
            <person name="Morin E."/>
            <person name="Kohler A."/>
            <person name="Barry K."/>
            <person name="LaButti K."/>
            <person name="Morin E."/>
            <person name="Salamov A."/>
            <person name="Lipzen A."/>
            <person name="Mereny Z."/>
            <person name="Hegedus B."/>
            <person name="Baldrian P."/>
            <person name="Stursova M."/>
            <person name="Weitz H."/>
            <person name="Taylor A."/>
            <person name="Grigoriev I.V."/>
            <person name="Nagy L.G."/>
            <person name="Martin F."/>
            <person name="Kauserud H."/>
        </authorList>
    </citation>
    <scope>NUCLEOTIDE SEQUENCE</scope>
    <source>
        <strain evidence="2">CBHHK182m</strain>
    </source>
</reference>
<proteinExistence type="predicted"/>
<evidence type="ECO:0000313" key="3">
    <source>
        <dbReference type="Proteomes" id="UP001215598"/>
    </source>
</evidence>
<accession>A0AAD7J0M1</accession>
<organism evidence="2 3">
    <name type="scientific">Mycena metata</name>
    <dbReference type="NCBI Taxonomy" id="1033252"/>
    <lineage>
        <taxon>Eukaryota</taxon>
        <taxon>Fungi</taxon>
        <taxon>Dikarya</taxon>
        <taxon>Basidiomycota</taxon>
        <taxon>Agaricomycotina</taxon>
        <taxon>Agaricomycetes</taxon>
        <taxon>Agaricomycetidae</taxon>
        <taxon>Agaricales</taxon>
        <taxon>Marasmiineae</taxon>
        <taxon>Mycenaceae</taxon>
        <taxon>Mycena</taxon>
    </lineage>
</organism>
<comment type="caution">
    <text evidence="2">The sequence shown here is derived from an EMBL/GenBank/DDBJ whole genome shotgun (WGS) entry which is preliminary data.</text>
</comment>
<evidence type="ECO:0000256" key="1">
    <source>
        <dbReference type="ARBA" id="ARBA00023002"/>
    </source>
</evidence>
<dbReference type="InterPro" id="IPR052228">
    <property type="entry name" value="Sec_Metab_Biosynth_Oxidored"/>
</dbReference>
<dbReference type="Pfam" id="PF00106">
    <property type="entry name" value="adh_short"/>
    <property type="match status" value="1"/>
</dbReference>
<gene>
    <name evidence="2" type="ORF">B0H16DRAFT_1373044</name>
</gene>
<dbReference type="AlphaFoldDB" id="A0AAD7J0M1"/>
<dbReference type="EMBL" id="JARKIB010000056">
    <property type="protein sequence ID" value="KAJ7753256.1"/>
    <property type="molecule type" value="Genomic_DNA"/>
</dbReference>
<dbReference type="Gene3D" id="3.40.50.720">
    <property type="entry name" value="NAD(P)-binding Rossmann-like Domain"/>
    <property type="match status" value="1"/>
</dbReference>